<accession>A0ABR1HB23</accession>
<keyword evidence="3" id="KW-1185">Reference proteome</keyword>
<organism evidence="2 3">
    <name type="scientific">Neonectria punicea</name>
    <dbReference type="NCBI Taxonomy" id="979145"/>
    <lineage>
        <taxon>Eukaryota</taxon>
        <taxon>Fungi</taxon>
        <taxon>Dikarya</taxon>
        <taxon>Ascomycota</taxon>
        <taxon>Pezizomycotina</taxon>
        <taxon>Sordariomycetes</taxon>
        <taxon>Hypocreomycetidae</taxon>
        <taxon>Hypocreales</taxon>
        <taxon>Nectriaceae</taxon>
        <taxon>Neonectria</taxon>
    </lineage>
</organism>
<dbReference type="PANTHER" id="PTHR38166">
    <property type="entry name" value="C2H2-TYPE DOMAIN-CONTAINING PROTEIN-RELATED"/>
    <property type="match status" value="1"/>
</dbReference>
<feature type="compositionally biased region" description="Basic and acidic residues" evidence="1">
    <location>
        <begin position="129"/>
        <end position="158"/>
    </location>
</feature>
<name>A0ABR1HB23_9HYPO</name>
<dbReference type="PANTHER" id="PTHR38166:SF1">
    <property type="entry name" value="C2H2-TYPE DOMAIN-CONTAINING PROTEIN"/>
    <property type="match status" value="1"/>
</dbReference>
<dbReference type="EMBL" id="JAZAVJ010000049">
    <property type="protein sequence ID" value="KAK7418285.1"/>
    <property type="molecule type" value="Genomic_DNA"/>
</dbReference>
<feature type="region of interest" description="Disordered" evidence="1">
    <location>
        <begin position="56"/>
        <end position="158"/>
    </location>
</feature>
<feature type="compositionally biased region" description="Pro residues" evidence="1">
    <location>
        <begin position="423"/>
        <end position="432"/>
    </location>
</feature>
<comment type="caution">
    <text evidence="2">The sequence shown here is derived from an EMBL/GenBank/DDBJ whole genome shotgun (WGS) entry which is preliminary data.</text>
</comment>
<evidence type="ECO:0008006" key="4">
    <source>
        <dbReference type="Google" id="ProtNLM"/>
    </source>
</evidence>
<feature type="compositionally biased region" description="Polar residues" evidence="1">
    <location>
        <begin position="441"/>
        <end position="450"/>
    </location>
</feature>
<dbReference type="Proteomes" id="UP001498476">
    <property type="component" value="Unassembled WGS sequence"/>
</dbReference>
<proteinExistence type="predicted"/>
<feature type="region of interest" description="Disordered" evidence="1">
    <location>
        <begin position="398"/>
        <end position="468"/>
    </location>
</feature>
<gene>
    <name evidence="2" type="ORF">QQX98_004070</name>
</gene>
<sequence>MDAKRRKLAGDIPESQRLSTSRGNLTIKARIIDYCRRLALRPVPHGARPGHCLATDHGLSTCPPRPIHDDRGPSPKRSKTFNERFRDLAITRPVDRNRDHGANRQGPYSEPRPNNSSLFPGAWQKHSKDKRDRELRKKSPGEEPPDGHGAKKAKADAQEKRRLACPFYKYDRRHYWSCRRKKLRSVADVRQHLERVHLQEEHCPICKITFTDFPDNTLRQQWDAHIRRLDCVLSPREVPGITKDQWNQIKTRRIRRGSKAENWYELWEILFPDRARPDSPYLHPSELDETIRDQTLTNPYEFIPAEPDHSPRPNHHQVPLPVPHTAPMDDPPSHTATNTTELTTVLEMMPDLGVIPDLDVMTGPSFITSLPPFNPDNLADDDSYDRFLCNPVPHLPLQDYTEDNLTQGCPPHQDQDHEYPLQEQPPPSPPPPTHEHPSQEYPPQTISSEYHSPDYSTREYPSQQDFSQGLDIEGFAPLSYYAYYLSLHHQQEHDGLDKQE</sequence>
<evidence type="ECO:0000256" key="1">
    <source>
        <dbReference type="SAM" id="MobiDB-lite"/>
    </source>
</evidence>
<evidence type="ECO:0000313" key="3">
    <source>
        <dbReference type="Proteomes" id="UP001498476"/>
    </source>
</evidence>
<feature type="compositionally biased region" description="Basic and acidic residues" evidence="1">
    <location>
        <begin position="80"/>
        <end position="102"/>
    </location>
</feature>
<reference evidence="2 3" key="1">
    <citation type="journal article" date="2025" name="Microbiol. Resour. Announc.">
        <title>Draft genome sequences for Neonectria magnoliae and Neonectria punicea, canker pathogens of Liriodendron tulipifera and Acer saccharum in West Virginia.</title>
        <authorList>
            <person name="Petronek H.M."/>
            <person name="Kasson M.T."/>
            <person name="Metheny A.M."/>
            <person name="Stauder C.M."/>
            <person name="Lovett B."/>
            <person name="Lynch S.C."/>
            <person name="Garnas J.R."/>
            <person name="Kasson L.R."/>
            <person name="Stajich J.E."/>
        </authorList>
    </citation>
    <scope>NUCLEOTIDE SEQUENCE [LARGE SCALE GENOMIC DNA]</scope>
    <source>
        <strain evidence="2 3">NRRL 64653</strain>
    </source>
</reference>
<evidence type="ECO:0000313" key="2">
    <source>
        <dbReference type="EMBL" id="KAK7418285.1"/>
    </source>
</evidence>
<protein>
    <recommendedName>
        <fullName evidence="4">C2H2-type domain-containing protein</fullName>
    </recommendedName>
</protein>